<evidence type="ECO:0000256" key="1">
    <source>
        <dbReference type="ARBA" id="ARBA00004828"/>
    </source>
</evidence>
<dbReference type="Pfam" id="PF00696">
    <property type="entry name" value="AA_kinase"/>
    <property type="match status" value="1"/>
</dbReference>
<dbReference type="Gene3D" id="3.40.630.30">
    <property type="match status" value="1"/>
</dbReference>
<evidence type="ECO:0000256" key="2">
    <source>
        <dbReference type="ARBA" id="ARBA00013065"/>
    </source>
</evidence>
<comment type="catalytic activity">
    <reaction evidence="12">
        <text>N-acetyl-L-glutamate + ATP = N-acetyl-L-glutamyl 5-phosphate + ADP</text>
        <dbReference type="Rhea" id="RHEA:14629"/>
        <dbReference type="ChEBI" id="CHEBI:30616"/>
        <dbReference type="ChEBI" id="CHEBI:44337"/>
        <dbReference type="ChEBI" id="CHEBI:57936"/>
        <dbReference type="ChEBI" id="CHEBI:456216"/>
        <dbReference type="EC" id="2.7.2.8"/>
    </reaction>
</comment>
<dbReference type="EC" id="2.7.2.8" evidence="2"/>
<evidence type="ECO:0000256" key="7">
    <source>
        <dbReference type="ARBA" id="ARBA00022741"/>
    </source>
</evidence>
<name>A0A520LME9_9GAMM</name>
<evidence type="ECO:0000256" key="3">
    <source>
        <dbReference type="ARBA" id="ARBA00021197"/>
    </source>
</evidence>
<comment type="similarity">
    <text evidence="13">In the N-terminal section; belongs to the acetylglutamate kinase family. ArgB subfamily.</text>
</comment>
<dbReference type="Proteomes" id="UP000318148">
    <property type="component" value="Unassembled WGS sequence"/>
</dbReference>
<evidence type="ECO:0000256" key="10">
    <source>
        <dbReference type="ARBA" id="ARBA00030178"/>
    </source>
</evidence>
<dbReference type="Pfam" id="PF04768">
    <property type="entry name" value="NAT"/>
    <property type="match status" value="1"/>
</dbReference>
<gene>
    <name evidence="17" type="ORF">EVB02_01915</name>
</gene>
<dbReference type="PROSITE" id="PS51731">
    <property type="entry name" value="GNAT_NAGS"/>
    <property type="match status" value="1"/>
</dbReference>
<reference evidence="17 18" key="1">
    <citation type="submission" date="2019-02" db="EMBL/GenBank/DDBJ databases">
        <title>Prokaryotic population dynamics and viral predation in marine succession experiment using metagenomics: the confinement effect.</title>
        <authorList>
            <person name="Haro-Moreno J.M."/>
            <person name="Rodriguez-Valera F."/>
            <person name="Lopez-Perez M."/>
        </authorList>
    </citation>
    <scope>NUCLEOTIDE SEQUENCE [LARGE SCALE GENOMIC DNA]</scope>
    <source>
        <strain evidence="17">MED-G169</strain>
    </source>
</reference>
<evidence type="ECO:0000256" key="15">
    <source>
        <dbReference type="PIRSR" id="PIRSR036441-51"/>
    </source>
</evidence>
<evidence type="ECO:0000313" key="17">
    <source>
        <dbReference type="EMBL" id="RZO07117.1"/>
    </source>
</evidence>
<dbReference type="PANTHER" id="PTHR23342">
    <property type="entry name" value="N-ACETYLGLUTAMATE SYNTHASE"/>
    <property type="match status" value="1"/>
</dbReference>
<dbReference type="GO" id="GO:0004042">
    <property type="term" value="F:L-glutamate N-acetyltransferase activity"/>
    <property type="evidence" value="ECO:0007669"/>
    <property type="project" value="TreeGrafter"/>
</dbReference>
<protein>
    <recommendedName>
        <fullName evidence="3">Acetylglutamate kinase</fullName>
        <ecNumber evidence="2">2.7.2.8</ecNumber>
    </recommendedName>
    <alternativeName>
        <fullName evidence="10">N-acetyl-L-glutamate 5-phosphotransferase</fullName>
    </alternativeName>
    <alternativeName>
        <fullName evidence="11">NAG kinase</fullName>
    </alternativeName>
</protein>
<dbReference type="InterPro" id="IPR006855">
    <property type="entry name" value="Vertebrate-like_GNAT_dom"/>
</dbReference>
<evidence type="ECO:0000256" key="8">
    <source>
        <dbReference type="ARBA" id="ARBA00022777"/>
    </source>
</evidence>
<keyword evidence="9" id="KW-0067">ATP-binding</keyword>
<dbReference type="AlphaFoldDB" id="A0A520LME9"/>
<dbReference type="Gene3D" id="3.40.1160.10">
    <property type="entry name" value="Acetylglutamate kinase-like"/>
    <property type="match status" value="1"/>
</dbReference>
<dbReference type="InterPro" id="IPR004662">
    <property type="entry name" value="AcgluKinase_fam"/>
</dbReference>
<feature type="site" description="Transition state stabilizer" evidence="15">
    <location>
        <position position="44"/>
    </location>
</feature>
<feature type="binding site" evidence="14">
    <location>
        <position position="186"/>
    </location>
    <ligand>
        <name>substrate</name>
    </ligand>
</feature>
<sequence length="436" mass="49020">MSQPSNHFVKNTILKLLGAIGSEKEIKKYIQKFSSPEQRFAVIKVGGSVIRDDLDNLITSLVFLNQVGLKPVILHGAGPMLSDQLEKDNIEFSFIDGQRVTSEKVRDVAQKVFIETNKLIVDNLKKQNAKAVCIYKDVFNCAKGKSELGLVGNIQSVDVSTINDALENDMIPVISPLGQDPNEVLNINADLATIELVKAIKPYKVIFLSETGGIFNGENKLIETINIALEYQELMEKSWLHSGMKLKLEQIKTLLDHLPKSSSVSITQPINLPKELFTDSGSGTMVKHGFRIKHYVLPNDRVENKFKKIIEASFNKKLVPNFFAETNKLNVFMSSCDRATIAISGDHHIPYMDKFGVLPEAKGEGLGAGLWHEMRKTYPQLFWRSRANNPINNFYMSICEGCQKRADWHIYWIGISDYSVLQDCIEFAVTKPRSVI</sequence>
<comment type="pathway">
    <text evidence="1">Amino-acid biosynthesis; L-arginine biosynthesis; N(2)-acetyl-L-ornithine from L-glutamate: step 2/4.</text>
</comment>
<evidence type="ECO:0000256" key="12">
    <source>
        <dbReference type="ARBA" id="ARBA00048141"/>
    </source>
</evidence>
<evidence type="ECO:0000256" key="13">
    <source>
        <dbReference type="ARBA" id="ARBA00061305"/>
    </source>
</evidence>
<dbReference type="InterPro" id="IPR011242">
    <property type="entry name" value="ArgB_GNAT"/>
</dbReference>
<feature type="domain" description="N-acetyltransferase" evidence="16">
    <location>
        <begin position="290"/>
        <end position="436"/>
    </location>
</feature>
<dbReference type="GO" id="GO:0006526">
    <property type="term" value="P:L-arginine biosynthetic process"/>
    <property type="evidence" value="ECO:0007669"/>
    <property type="project" value="UniProtKB-UniPathway"/>
</dbReference>
<dbReference type="NCBIfam" id="NF003386">
    <property type="entry name" value="PRK04531.1-1"/>
    <property type="match status" value="1"/>
</dbReference>
<evidence type="ECO:0000259" key="16">
    <source>
        <dbReference type="PROSITE" id="PS51731"/>
    </source>
</evidence>
<evidence type="ECO:0000256" key="9">
    <source>
        <dbReference type="ARBA" id="ARBA00022840"/>
    </source>
</evidence>
<dbReference type="NCBIfam" id="NF003387">
    <property type="entry name" value="PRK04531.1-2"/>
    <property type="match status" value="1"/>
</dbReference>
<evidence type="ECO:0000256" key="11">
    <source>
        <dbReference type="ARBA" id="ARBA00030639"/>
    </source>
</evidence>
<feature type="site" description="Transition state stabilizer" evidence="15">
    <location>
        <position position="247"/>
    </location>
</feature>
<feature type="binding site" evidence="14">
    <location>
        <position position="99"/>
    </location>
    <ligand>
        <name>substrate</name>
    </ligand>
</feature>
<dbReference type="GO" id="GO:0003991">
    <property type="term" value="F:acetylglutamate kinase activity"/>
    <property type="evidence" value="ECO:0007669"/>
    <property type="project" value="UniProtKB-EC"/>
</dbReference>
<dbReference type="UniPathway" id="UPA00068">
    <property type="reaction ID" value="UER00107"/>
</dbReference>
<keyword evidence="8 17" id="KW-0418">Kinase</keyword>
<dbReference type="InterPro" id="IPR036393">
    <property type="entry name" value="AceGlu_kinase-like_sf"/>
</dbReference>
<keyword evidence="7" id="KW-0547">Nucleotide-binding</keyword>
<dbReference type="InterPro" id="IPR001048">
    <property type="entry name" value="Asp/Glu/Uridylate_kinase"/>
</dbReference>
<keyword evidence="5" id="KW-0028">Amino-acid biosynthesis</keyword>
<dbReference type="EMBL" id="SHBO01000016">
    <property type="protein sequence ID" value="RZO07117.1"/>
    <property type="molecule type" value="Genomic_DNA"/>
</dbReference>
<proteinExistence type="inferred from homology"/>
<dbReference type="PANTHER" id="PTHR23342:SF0">
    <property type="entry name" value="N-ACETYLGLUTAMATE SYNTHASE, MITOCHONDRIAL"/>
    <property type="match status" value="1"/>
</dbReference>
<evidence type="ECO:0000256" key="4">
    <source>
        <dbReference type="ARBA" id="ARBA00022571"/>
    </source>
</evidence>
<feature type="binding site" evidence="14">
    <location>
        <begin position="77"/>
        <end position="78"/>
    </location>
    <ligand>
        <name>substrate</name>
    </ligand>
</feature>
<evidence type="ECO:0000313" key="18">
    <source>
        <dbReference type="Proteomes" id="UP000318148"/>
    </source>
</evidence>
<dbReference type="SUPFAM" id="SSF53633">
    <property type="entry name" value="Carbamate kinase-like"/>
    <property type="match status" value="1"/>
</dbReference>
<dbReference type="GO" id="GO:0005737">
    <property type="term" value="C:cytoplasm"/>
    <property type="evidence" value="ECO:0007669"/>
    <property type="project" value="InterPro"/>
</dbReference>
<comment type="caution">
    <text evidence="17">The sequence shown here is derived from an EMBL/GenBank/DDBJ whole genome shotgun (WGS) entry which is preliminary data.</text>
</comment>
<dbReference type="NCBIfam" id="TIGR00761">
    <property type="entry name" value="argB"/>
    <property type="match status" value="1"/>
</dbReference>
<evidence type="ECO:0000256" key="5">
    <source>
        <dbReference type="ARBA" id="ARBA00022605"/>
    </source>
</evidence>
<keyword evidence="6 17" id="KW-0808">Transferase</keyword>
<accession>A0A520LME9</accession>
<dbReference type="FunFam" id="3.40.1160.10:FF:000046">
    <property type="entry name" value="N-acetylglutamate kinase / N-acetylglutamate synthase"/>
    <property type="match status" value="1"/>
</dbReference>
<dbReference type="PIRSF" id="PIRSF036441">
    <property type="entry name" value="NAGK_DUF619"/>
    <property type="match status" value="1"/>
</dbReference>
<organism evidence="17 18">
    <name type="scientific">SAR92 clade bacterium</name>
    <dbReference type="NCBI Taxonomy" id="2315479"/>
    <lineage>
        <taxon>Bacteria</taxon>
        <taxon>Pseudomonadati</taxon>
        <taxon>Pseudomonadota</taxon>
        <taxon>Gammaproteobacteria</taxon>
        <taxon>Cellvibrionales</taxon>
        <taxon>Porticoccaceae</taxon>
        <taxon>SAR92 clade</taxon>
    </lineage>
</organism>
<dbReference type="GO" id="GO:0005524">
    <property type="term" value="F:ATP binding"/>
    <property type="evidence" value="ECO:0007669"/>
    <property type="project" value="UniProtKB-KW"/>
</dbReference>
<evidence type="ECO:0000256" key="14">
    <source>
        <dbReference type="PIRSR" id="PIRSR036441-50"/>
    </source>
</evidence>
<keyword evidence="4" id="KW-0055">Arginine biosynthesis</keyword>
<evidence type="ECO:0000256" key="6">
    <source>
        <dbReference type="ARBA" id="ARBA00022679"/>
    </source>
</evidence>